<organism evidence="1 2">
    <name type="scientific">Testicularia cyperi</name>
    <dbReference type="NCBI Taxonomy" id="1882483"/>
    <lineage>
        <taxon>Eukaryota</taxon>
        <taxon>Fungi</taxon>
        <taxon>Dikarya</taxon>
        <taxon>Basidiomycota</taxon>
        <taxon>Ustilaginomycotina</taxon>
        <taxon>Ustilaginomycetes</taxon>
        <taxon>Ustilaginales</taxon>
        <taxon>Anthracoideaceae</taxon>
        <taxon>Testicularia</taxon>
    </lineage>
</organism>
<evidence type="ECO:0000313" key="2">
    <source>
        <dbReference type="Proteomes" id="UP000246740"/>
    </source>
</evidence>
<proteinExistence type="predicted"/>
<evidence type="ECO:0000313" key="1">
    <source>
        <dbReference type="EMBL" id="PWZ01519.1"/>
    </source>
</evidence>
<name>A0A317XW02_9BASI</name>
<dbReference type="Proteomes" id="UP000246740">
    <property type="component" value="Unassembled WGS sequence"/>
</dbReference>
<gene>
    <name evidence="1" type="ORF">BCV70DRAFT_75963</name>
</gene>
<dbReference type="EMBL" id="KZ819190">
    <property type="protein sequence ID" value="PWZ01519.1"/>
    <property type="molecule type" value="Genomic_DNA"/>
</dbReference>
<dbReference type="AlphaFoldDB" id="A0A317XW02"/>
<keyword evidence="2" id="KW-1185">Reference proteome</keyword>
<accession>A0A317XW02</accession>
<sequence length="69" mass="7752">MTTAEARQTTRCTVYCNTASTLLYCTVLYCTVLYSTRVFLKPKQTQLPTVPVLHSSAVQYSTVQNKTVQ</sequence>
<protein>
    <submittedName>
        <fullName evidence="1">Uncharacterized protein</fullName>
    </submittedName>
</protein>
<reference evidence="1 2" key="1">
    <citation type="journal article" date="2018" name="Mol. Biol. Evol.">
        <title>Broad Genomic Sampling Reveals a Smut Pathogenic Ancestry of the Fungal Clade Ustilaginomycotina.</title>
        <authorList>
            <person name="Kijpornyongpan T."/>
            <person name="Mondo S.J."/>
            <person name="Barry K."/>
            <person name="Sandor L."/>
            <person name="Lee J."/>
            <person name="Lipzen A."/>
            <person name="Pangilinan J."/>
            <person name="LaButti K."/>
            <person name="Hainaut M."/>
            <person name="Henrissat B."/>
            <person name="Grigoriev I.V."/>
            <person name="Spatafora J.W."/>
            <person name="Aime M.C."/>
        </authorList>
    </citation>
    <scope>NUCLEOTIDE SEQUENCE [LARGE SCALE GENOMIC DNA]</scope>
    <source>
        <strain evidence="1 2">MCA 3645</strain>
    </source>
</reference>
<dbReference type="InParanoid" id="A0A317XW02"/>